<evidence type="ECO:0000259" key="8">
    <source>
        <dbReference type="PROSITE" id="PS50042"/>
    </source>
</evidence>
<dbReference type="PIRSF" id="PIRSF000548">
    <property type="entry name" value="PK_regulatory"/>
    <property type="match status" value="1"/>
</dbReference>
<dbReference type="PROSITE" id="PS00888">
    <property type="entry name" value="CNMP_BINDING_1"/>
    <property type="match status" value="2"/>
</dbReference>
<proteinExistence type="inferred from homology"/>
<dbReference type="Proteomes" id="UP000192223">
    <property type="component" value="Unplaced"/>
</dbReference>
<dbReference type="InterPro" id="IPR018490">
    <property type="entry name" value="cNMP-bd_dom_sf"/>
</dbReference>
<evidence type="ECO:0000256" key="2">
    <source>
        <dbReference type="ARBA" id="ARBA00022553"/>
    </source>
</evidence>
<dbReference type="GO" id="GO:0005952">
    <property type="term" value="C:cAMP-dependent protein kinase complex"/>
    <property type="evidence" value="ECO:0007669"/>
    <property type="project" value="InterPro"/>
</dbReference>
<dbReference type="PANTHER" id="PTHR11635">
    <property type="entry name" value="CAMP-DEPENDENT PROTEIN KINASE REGULATORY CHAIN"/>
    <property type="match status" value="1"/>
</dbReference>
<dbReference type="Pfam" id="PF00027">
    <property type="entry name" value="cNMP_binding"/>
    <property type="match status" value="2"/>
</dbReference>
<feature type="binding site" evidence="7">
    <location>
        <position position="198"/>
    </location>
    <ligand>
        <name>3',5'-cyclic AMP</name>
        <dbReference type="ChEBI" id="CHEBI:58165"/>
        <label>1</label>
    </ligand>
</feature>
<protein>
    <submittedName>
        <fullName evidence="10">cAMP-dependent protein kinase type II regulatory subunit-like</fullName>
    </submittedName>
</protein>
<evidence type="ECO:0000256" key="6">
    <source>
        <dbReference type="ARBA" id="ARBA00023149"/>
    </source>
</evidence>
<dbReference type="CDD" id="cd00038">
    <property type="entry name" value="CAP_ED"/>
    <property type="match status" value="2"/>
</dbReference>
<accession>A0A1W4X6P0</accession>
<feature type="binding site" evidence="7">
    <location>
        <position position="321"/>
    </location>
    <ligand>
        <name>3',5'-cyclic AMP</name>
        <dbReference type="ChEBI" id="CHEBI:58165"/>
        <label>2</label>
    </ligand>
</feature>
<dbReference type="InParanoid" id="A0A1W4X6P0"/>
<evidence type="ECO:0000256" key="4">
    <source>
        <dbReference type="ARBA" id="ARBA00022737"/>
    </source>
</evidence>
<dbReference type="SUPFAM" id="SSF51206">
    <property type="entry name" value="cAMP-binding domain-like"/>
    <property type="match status" value="2"/>
</dbReference>
<dbReference type="PROSITE" id="PS50042">
    <property type="entry name" value="CNMP_BINDING_3"/>
    <property type="match status" value="2"/>
</dbReference>
<keyword evidence="5 7" id="KW-0547">Nucleotide-binding</keyword>
<evidence type="ECO:0000313" key="10">
    <source>
        <dbReference type="RefSeq" id="XP_018328058.1"/>
    </source>
</evidence>
<reference evidence="10" key="1">
    <citation type="submission" date="2025-08" db="UniProtKB">
        <authorList>
            <consortium name="RefSeq"/>
        </authorList>
    </citation>
    <scope>IDENTIFICATION</scope>
    <source>
        <tissue evidence="10">Entire body</tissue>
    </source>
</reference>
<evidence type="ECO:0000256" key="7">
    <source>
        <dbReference type="PIRSR" id="PIRSR000548-1"/>
    </source>
</evidence>
<dbReference type="GeneID" id="108738934"/>
<dbReference type="InterPro" id="IPR018488">
    <property type="entry name" value="cNMP-bd_CS"/>
</dbReference>
<dbReference type="STRING" id="224129.A0A1W4X6P0"/>
<name>A0A1W4X6P0_AGRPL</name>
<feature type="binding site" evidence="7">
    <location>
        <position position="207"/>
    </location>
    <ligand>
        <name>3',5'-cyclic AMP</name>
        <dbReference type="ChEBI" id="CHEBI:58165"/>
        <label>1</label>
    </ligand>
</feature>
<dbReference type="GO" id="GO:0005829">
    <property type="term" value="C:cytosol"/>
    <property type="evidence" value="ECO:0007669"/>
    <property type="project" value="TreeGrafter"/>
</dbReference>
<keyword evidence="4" id="KW-0677">Repeat</keyword>
<keyword evidence="6 7" id="KW-0114">cAMP</keyword>
<gene>
    <name evidence="10" type="primary">LOC108738934</name>
</gene>
<evidence type="ECO:0000256" key="3">
    <source>
        <dbReference type="ARBA" id="ARBA00022566"/>
    </source>
</evidence>
<dbReference type="PANTHER" id="PTHR11635:SF152">
    <property type="entry name" value="CAMP-DEPENDENT PROTEIN KINASE TYPE I REGULATORY SUBUNIT-RELATED"/>
    <property type="match status" value="1"/>
</dbReference>
<dbReference type="InterPro" id="IPR014710">
    <property type="entry name" value="RmlC-like_jellyroll"/>
</dbReference>
<evidence type="ECO:0000256" key="5">
    <source>
        <dbReference type="ARBA" id="ARBA00022741"/>
    </source>
</evidence>
<dbReference type="InterPro" id="IPR050503">
    <property type="entry name" value="cAMP-dep_PK_reg_su-like"/>
</dbReference>
<dbReference type="PROSITE" id="PS00889">
    <property type="entry name" value="CNMP_BINDING_2"/>
    <property type="match status" value="2"/>
</dbReference>
<dbReference type="InterPro" id="IPR012198">
    <property type="entry name" value="cAMP_dep_PK_reg_su"/>
</dbReference>
<feature type="domain" description="Cyclic nucleotide-binding" evidence="8">
    <location>
        <begin position="251"/>
        <end position="371"/>
    </location>
</feature>
<dbReference type="GO" id="GO:0004862">
    <property type="term" value="F:cAMP-dependent protein kinase inhibitor activity"/>
    <property type="evidence" value="ECO:0007669"/>
    <property type="project" value="TreeGrafter"/>
</dbReference>
<dbReference type="GO" id="GO:0030552">
    <property type="term" value="F:cAMP binding"/>
    <property type="evidence" value="ECO:0007669"/>
    <property type="project" value="UniProtKB-KW"/>
</dbReference>
<keyword evidence="2" id="KW-0597">Phosphoprotein</keyword>
<comment type="similarity">
    <text evidence="1">Belongs to the cAMP-dependent kinase regulatory chain family.</text>
</comment>
<dbReference type="AlphaFoldDB" id="A0A1W4X6P0"/>
<dbReference type="KEGG" id="apln:108738934"/>
<evidence type="ECO:0000313" key="9">
    <source>
        <dbReference type="Proteomes" id="UP000192223"/>
    </source>
</evidence>
<feature type="domain" description="Cyclic nucleotide-binding" evidence="8">
    <location>
        <begin position="127"/>
        <end position="248"/>
    </location>
</feature>
<dbReference type="SUPFAM" id="SSF47391">
    <property type="entry name" value="Dimerization-anchoring domain of cAMP-dependent PK regulatory subunit"/>
    <property type="match status" value="1"/>
</dbReference>
<dbReference type="Gene3D" id="2.60.120.10">
    <property type="entry name" value="Jelly Rolls"/>
    <property type="match status" value="2"/>
</dbReference>
<dbReference type="SMART" id="SM00100">
    <property type="entry name" value="cNMP"/>
    <property type="match status" value="2"/>
</dbReference>
<keyword evidence="3 7" id="KW-0116">cAMP-binding</keyword>
<keyword evidence="9" id="KW-1185">Reference proteome</keyword>
<dbReference type="FunFam" id="2.60.120.10:FF:000108">
    <property type="entry name" value="cAMP-dependent protein kinase type II regulatory subunit"/>
    <property type="match status" value="1"/>
</dbReference>
<dbReference type="GO" id="GO:0034236">
    <property type="term" value="F:protein kinase A catalytic subunit binding"/>
    <property type="evidence" value="ECO:0007669"/>
    <property type="project" value="TreeGrafter"/>
</dbReference>
<organism evidence="9 10">
    <name type="scientific">Agrilus planipennis</name>
    <name type="common">Emerald ash borer</name>
    <name type="synonym">Agrilus marcopoli</name>
    <dbReference type="NCBI Taxonomy" id="224129"/>
    <lineage>
        <taxon>Eukaryota</taxon>
        <taxon>Metazoa</taxon>
        <taxon>Ecdysozoa</taxon>
        <taxon>Arthropoda</taxon>
        <taxon>Hexapoda</taxon>
        <taxon>Insecta</taxon>
        <taxon>Pterygota</taxon>
        <taxon>Neoptera</taxon>
        <taxon>Endopterygota</taxon>
        <taxon>Coleoptera</taxon>
        <taxon>Polyphaga</taxon>
        <taxon>Elateriformia</taxon>
        <taxon>Buprestoidea</taxon>
        <taxon>Buprestidae</taxon>
        <taxon>Agrilinae</taxon>
        <taxon>Agrilus</taxon>
    </lineage>
</organism>
<dbReference type="OrthoDB" id="417078at2759"/>
<dbReference type="PRINTS" id="PR00103">
    <property type="entry name" value="CAMPKINASE"/>
</dbReference>
<evidence type="ECO:0000256" key="1">
    <source>
        <dbReference type="ARBA" id="ARBA00005753"/>
    </source>
</evidence>
<dbReference type="RefSeq" id="XP_018328058.1">
    <property type="nucleotide sequence ID" value="XM_018472556.1"/>
</dbReference>
<sequence length="377" mass="42884">MNGFEQKLPEDFQSVIYCFALSHMIDKPSDVISYAADYFQRLREARRVCLILGEERSVHDITPMEEEGEGHSIPDPLTFQPDAGRRKCVAAEQYDPEKDDEDYEDAFYPKNDQQKNFLWENIKNLLLFSSLEDTQIERVVNAMFEVSVVPGDVIIEQGDDADNFYVIESGIYNVYISSGSNQAASLVHTYNNRGYFGELALLYNQPRAATVKAVVEGTLWALSRQEFRHIVLRSAYRKRKMYETFLEEVPLLQNLTQYDRMNLADALVPKYFKPNERIIQQGDTADGMYFVEDGTVVVTMVNDNGIEIELTTLGKGEYFGELALITKKPRAASVTAYDNVKVAFLDVKAFERLLGPCIDILKKNMTLYEAAIKAIGS</sequence>
<feature type="binding site" evidence="7">
    <location>
        <position position="330"/>
    </location>
    <ligand>
        <name>3',5'-cyclic AMP</name>
        <dbReference type="ChEBI" id="CHEBI:58165"/>
        <label>2</label>
    </ligand>
</feature>
<dbReference type="InterPro" id="IPR000595">
    <property type="entry name" value="cNMP-bd_dom"/>
</dbReference>